<proteinExistence type="predicted"/>
<dbReference type="Pfam" id="PF08843">
    <property type="entry name" value="AbiEii"/>
    <property type="match status" value="1"/>
</dbReference>
<accession>A0A5K7S3I6</accession>
<dbReference type="EMBL" id="AP018694">
    <property type="protein sequence ID" value="BBE16103.1"/>
    <property type="molecule type" value="Genomic_DNA"/>
</dbReference>
<dbReference type="KEGG" id="anf:AQPE_0240"/>
<gene>
    <name evidence="1" type="ORF">AQPE_0240</name>
</gene>
<dbReference type="Proteomes" id="UP001193389">
    <property type="component" value="Chromosome"/>
</dbReference>
<reference evidence="1" key="1">
    <citation type="journal article" date="2020" name="Int. J. Syst. Evol. Microbiol.">
        <title>Aquipluma nitroreducens gen. nov. sp. nov., a novel facultatively anaerobic bacterium isolated from a freshwater lake.</title>
        <authorList>
            <person name="Watanabe M."/>
            <person name="Kojima H."/>
            <person name="Fukui M."/>
        </authorList>
    </citation>
    <scope>NUCLEOTIDE SEQUENCE</scope>
    <source>
        <strain evidence="1">MeG22</strain>
    </source>
</reference>
<evidence type="ECO:0000313" key="1">
    <source>
        <dbReference type="EMBL" id="BBE16103.1"/>
    </source>
</evidence>
<dbReference type="Gene3D" id="3.10.450.620">
    <property type="entry name" value="JHP933, nucleotidyltransferase-like core domain"/>
    <property type="match status" value="1"/>
</dbReference>
<keyword evidence="2" id="KW-1185">Reference proteome</keyword>
<dbReference type="RefSeq" id="WP_318349207.1">
    <property type="nucleotide sequence ID" value="NZ_AP018694.1"/>
</dbReference>
<sequence>MIDPKYKAQVDLLLQTLPYVAKEEIFALKGGTAINLFVRNIPRLSVDIDLTYLPIDDRETALKNISDGLARIKLDLERSIPRISVTAASREGQDVKINCQLPGAQIKIEVNTTTRGCIHPTRLMRVHDSVESSFGRFAAIHVVSMAELYGGKICAALDRQHPRDLFDVMLLLDNEGFTDDIKDGFLVALISHMRPISEVISPMFIDQQQAFETQFSGMANIPFSYKDYERTRIQLVGQVQSKLTNDDRQFLMSFKDGNPDWEKLSVKNARELPAVHWKLQNIERLKHDNPRKHKEMFSLLENVLFG</sequence>
<dbReference type="InterPro" id="IPR014942">
    <property type="entry name" value="AbiEii"/>
</dbReference>
<evidence type="ECO:0000313" key="2">
    <source>
        <dbReference type="Proteomes" id="UP001193389"/>
    </source>
</evidence>
<organism evidence="1 2">
    <name type="scientific">Aquipluma nitroreducens</name>
    <dbReference type="NCBI Taxonomy" id="2010828"/>
    <lineage>
        <taxon>Bacteria</taxon>
        <taxon>Pseudomonadati</taxon>
        <taxon>Bacteroidota</taxon>
        <taxon>Bacteroidia</taxon>
        <taxon>Marinilabiliales</taxon>
        <taxon>Prolixibacteraceae</taxon>
        <taxon>Aquipluma</taxon>
    </lineage>
</organism>
<name>A0A5K7S3I6_9BACT</name>
<dbReference type="AlphaFoldDB" id="A0A5K7S3I6"/>
<protein>
    <submittedName>
        <fullName evidence="1">Ync</fullName>
    </submittedName>
</protein>